<evidence type="ECO:0000313" key="3">
    <source>
        <dbReference type="Proteomes" id="UP000325081"/>
    </source>
</evidence>
<reference evidence="3" key="1">
    <citation type="journal article" date="2019" name="Curr. Biol.">
        <title>Genome Sequence of Striga asiatica Provides Insight into the Evolution of Plant Parasitism.</title>
        <authorList>
            <person name="Yoshida S."/>
            <person name="Kim S."/>
            <person name="Wafula E.K."/>
            <person name="Tanskanen J."/>
            <person name="Kim Y.M."/>
            <person name="Honaas L."/>
            <person name="Yang Z."/>
            <person name="Spallek T."/>
            <person name="Conn C.E."/>
            <person name="Ichihashi Y."/>
            <person name="Cheong K."/>
            <person name="Cui S."/>
            <person name="Der J.P."/>
            <person name="Gundlach H."/>
            <person name="Jiao Y."/>
            <person name="Hori C."/>
            <person name="Ishida J.K."/>
            <person name="Kasahara H."/>
            <person name="Kiba T."/>
            <person name="Kim M.S."/>
            <person name="Koo N."/>
            <person name="Laohavisit A."/>
            <person name="Lee Y.H."/>
            <person name="Lumba S."/>
            <person name="McCourt P."/>
            <person name="Mortimer J.C."/>
            <person name="Mutuku J.M."/>
            <person name="Nomura T."/>
            <person name="Sasaki-Sekimoto Y."/>
            <person name="Seto Y."/>
            <person name="Wang Y."/>
            <person name="Wakatake T."/>
            <person name="Sakakibara H."/>
            <person name="Demura T."/>
            <person name="Yamaguchi S."/>
            <person name="Yoneyama K."/>
            <person name="Manabe R.I."/>
            <person name="Nelson D.C."/>
            <person name="Schulman A.H."/>
            <person name="Timko M.P."/>
            <person name="dePamphilis C.W."/>
            <person name="Choi D."/>
            <person name="Shirasu K."/>
        </authorList>
    </citation>
    <scope>NUCLEOTIDE SEQUENCE [LARGE SCALE GENOMIC DNA]</scope>
    <source>
        <strain evidence="3">cv. UVA1</strain>
    </source>
</reference>
<feature type="region of interest" description="Disordered" evidence="1">
    <location>
        <begin position="112"/>
        <end position="141"/>
    </location>
</feature>
<keyword evidence="3" id="KW-1185">Reference proteome</keyword>
<dbReference type="EMBL" id="BKCP01011848">
    <property type="protein sequence ID" value="GER55467.1"/>
    <property type="molecule type" value="Genomic_DNA"/>
</dbReference>
<sequence>MIGSDTSTTRLSPDSTRVTPFQPNRLAGKGPALVSVWSSSPAASGDSSTLCATAAGGSSSLLVVLDSLDTSSSAGFAANYGWSRPVASGGSPALAAFGRRSRTAAVRVPEVNRAQTSRRTGRRTELACRTGNSSEPGGPQHGLLVSRVGGFSIGAGSARRRVGCERSEAPCQWRTSAVPLDRVSTVDGIEDDDGCFCEFAKEYKGRSDQKPRSRILGKFRREGMEEPDSKQIGRRGRCWWRIDGREKRDSST</sequence>
<organism evidence="2 3">
    <name type="scientific">Striga asiatica</name>
    <name type="common">Asiatic witchweed</name>
    <name type="synonym">Buchnera asiatica</name>
    <dbReference type="NCBI Taxonomy" id="4170"/>
    <lineage>
        <taxon>Eukaryota</taxon>
        <taxon>Viridiplantae</taxon>
        <taxon>Streptophyta</taxon>
        <taxon>Embryophyta</taxon>
        <taxon>Tracheophyta</taxon>
        <taxon>Spermatophyta</taxon>
        <taxon>Magnoliopsida</taxon>
        <taxon>eudicotyledons</taxon>
        <taxon>Gunneridae</taxon>
        <taxon>Pentapetalae</taxon>
        <taxon>asterids</taxon>
        <taxon>lamiids</taxon>
        <taxon>Lamiales</taxon>
        <taxon>Orobanchaceae</taxon>
        <taxon>Buchnereae</taxon>
        <taxon>Striga</taxon>
    </lineage>
</organism>
<name>A0A5A7REQ8_STRAF</name>
<dbReference type="AlphaFoldDB" id="A0A5A7REQ8"/>
<feature type="compositionally biased region" description="Polar residues" evidence="1">
    <location>
        <begin position="1"/>
        <end position="22"/>
    </location>
</feature>
<evidence type="ECO:0000256" key="1">
    <source>
        <dbReference type="SAM" id="MobiDB-lite"/>
    </source>
</evidence>
<protein>
    <submittedName>
        <fullName evidence="2">NAD(P)-binding Rossmann-fold superfamily protein</fullName>
    </submittedName>
</protein>
<proteinExistence type="predicted"/>
<dbReference type="Proteomes" id="UP000325081">
    <property type="component" value="Unassembled WGS sequence"/>
</dbReference>
<gene>
    <name evidence="2" type="ORF">STAS_33131</name>
</gene>
<feature type="region of interest" description="Disordered" evidence="1">
    <location>
        <begin position="1"/>
        <end position="29"/>
    </location>
</feature>
<comment type="caution">
    <text evidence="2">The sequence shown here is derived from an EMBL/GenBank/DDBJ whole genome shotgun (WGS) entry which is preliminary data.</text>
</comment>
<evidence type="ECO:0000313" key="2">
    <source>
        <dbReference type="EMBL" id="GER55467.1"/>
    </source>
</evidence>
<accession>A0A5A7REQ8</accession>